<name>A0A1H9TYT1_9BACI</name>
<evidence type="ECO:0000256" key="4">
    <source>
        <dbReference type="ARBA" id="ARBA00021948"/>
    </source>
</evidence>
<evidence type="ECO:0000256" key="3">
    <source>
        <dbReference type="ARBA" id="ARBA00012953"/>
    </source>
</evidence>
<dbReference type="GO" id="GO:0000287">
    <property type="term" value="F:magnesium ion binding"/>
    <property type="evidence" value="ECO:0007669"/>
    <property type="project" value="InterPro"/>
</dbReference>
<dbReference type="Pfam" id="PF04029">
    <property type="entry name" value="2-ph_phosp"/>
    <property type="match status" value="1"/>
</dbReference>
<evidence type="ECO:0000313" key="8">
    <source>
        <dbReference type="EMBL" id="SES02178.1"/>
    </source>
</evidence>
<dbReference type="STRING" id="531814.SAMN04487944_11563"/>
<evidence type="ECO:0000256" key="2">
    <source>
        <dbReference type="ARBA" id="ARBA00009997"/>
    </source>
</evidence>
<dbReference type="AlphaFoldDB" id="A0A1H9TYT1"/>
<sequence length="230" mass="25465">MDIQIAHGLDGAKNAKGLVVIIDVFRAFSVSCYVANNSPSEIITVGAIEEAYHLKNSHSNTILIGERESIILPGFDYGNSPSQILDVDFKDAIIVHTTSSGTQGIVRAQKADEVITGSFVNALAIVNYIQKKKPESVTLVCMGWGGTEPADEDILCGDYIKQSLLGKKTNFEKIVDYLKNESTTINFLDKAEAKDEAMRDFELCLDLNRFDFVLRAVKEKNDRIFLRKVV</sequence>
<evidence type="ECO:0000256" key="5">
    <source>
        <dbReference type="ARBA" id="ARBA00022801"/>
    </source>
</evidence>
<dbReference type="Proteomes" id="UP000199687">
    <property type="component" value="Unassembled WGS sequence"/>
</dbReference>
<keyword evidence="6" id="KW-0460">Magnesium</keyword>
<dbReference type="EC" id="3.1.3.71" evidence="3"/>
<evidence type="ECO:0000256" key="1">
    <source>
        <dbReference type="ARBA" id="ARBA00001946"/>
    </source>
</evidence>
<comment type="similarity">
    <text evidence="2">Belongs to the ComB family.</text>
</comment>
<keyword evidence="5" id="KW-0378">Hydrolase</keyword>
<dbReference type="SUPFAM" id="SSF142823">
    <property type="entry name" value="ComB-like"/>
    <property type="match status" value="1"/>
</dbReference>
<dbReference type="GO" id="GO:0050545">
    <property type="term" value="F:sulfopyruvate decarboxylase activity"/>
    <property type="evidence" value="ECO:0007669"/>
    <property type="project" value="TreeGrafter"/>
</dbReference>
<protein>
    <recommendedName>
        <fullName evidence="4">Probable 2-phosphosulfolactate phosphatase</fullName>
        <ecNumber evidence="3">3.1.3.71</ecNumber>
    </recommendedName>
</protein>
<dbReference type="InterPro" id="IPR036702">
    <property type="entry name" value="ComB-like_sf"/>
</dbReference>
<dbReference type="OrthoDB" id="4913at2"/>
<dbReference type="RefSeq" id="WP_089742277.1">
    <property type="nucleotide sequence ID" value="NZ_FOGL01000015.1"/>
</dbReference>
<dbReference type="EMBL" id="FOGL01000015">
    <property type="protein sequence ID" value="SES02178.1"/>
    <property type="molecule type" value="Genomic_DNA"/>
</dbReference>
<dbReference type="GO" id="GO:0050532">
    <property type="term" value="F:2-phosphosulfolactate phosphatase activity"/>
    <property type="evidence" value="ECO:0007669"/>
    <property type="project" value="UniProtKB-EC"/>
</dbReference>
<gene>
    <name evidence="8" type="ORF">SAMN04487944_11563</name>
</gene>
<proteinExistence type="inferred from homology"/>
<dbReference type="PANTHER" id="PTHR37311">
    <property type="entry name" value="2-PHOSPHOSULFOLACTATE PHOSPHATASE-RELATED"/>
    <property type="match status" value="1"/>
</dbReference>
<dbReference type="PANTHER" id="PTHR37311:SF1">
    <property type="entry name" value="2-PHOSPHOSULFOLACTATE PHOSPHATASE-RELATED"/>
    <property type="match status" value="1"/>
</dbReference>
<dbReference type="Gene3D" id="3.90.1560.10">
    <property type="entry name" value="ComB-like"/>
    <property type="match status" value="1"/>
</dbReference>
<reference evidence="8 9" key="1">
    <citation type="submission" date="2016-10" db="EMBL/GenBank/DDBJ databases">
        <authorList>
            <person name="de Groot N.N."/>
        </authorList>
    </citation>
    <scope>NUCLEOTIDE SEQUENCE [LARGE SCALE GENOMIC DNA]</scope>
    <source>
        <strain evidence="8 9">CGMCC 1.7727</strain>
    </source>
</reference>
<comment type="catalytic activity">
    <reaction evidence="7">
        <text>(2R)-O-phospho-3-sulfolactate + H2O = (2R)-3-sulfolactate + phosphate</text>
        <dbReference type="Rhea" id="RHEA:23416"/>
        <dbReference type="ChEBI" id="CHEBI:15377"/>
        <dbReference type="ChEBI" id="CHEBI:15597"/>
        <dbReference type="ChEBI" id="CHEBI:43474"/>
        <dbReference type="ChEBI" id="CHEBI:58738"/>
        <dbReference type="EC" id="3.1.3.71"/>
    </reaction>
</comment>
<comment type="cofactor">
    <cofactor evidence="1">
        <name>Mg(2+)</name>
        <dbReference type="ChEBI" id="CHEBI:18420"/>
    </cofactor>
</comment>
<evidence type="ECO:0000256" key="7">
    <source>
        <dbReference type="ARBA" id="ARBA00033711"/>
    </source>
</evidence>
<organism evidence="8 9">
    <name type="scientific">Gracilibacillus ureilyticus</name>
    <dbReference type="NCBI Taxonomy" id="531814"/>
    <lineage>
        <taxon>Bacteria</taxon>
        <taxon>Bacillati</taxon>
        <taxon>Bacillota</taxon>
        <taxon>Bacilli</taxon>
        <taxon>Bacillales</taxon>
        <taxon>Bacillaceae</taxon>
        <taxon>Gracilibacillus</taxon>
    </lineage>
</organism>
<accession>A0A1H9TYT1</accession>
<evidence type="ECO:0000256" key="6">
    <source>
        <dbReference type="ARBA" id="ARBA00022842"/>
    </source>
</evidence>
<evidence type="ECO:0000313" key="9">
    <source>
        <dbReference type="Proteomes" id="UP000199687"/>
    </source>
</evidence>
<dbReference type="InterPro" id="IPR005238">
    <property type="entry name" value="ComB-like"/>
</dbReference>
<keyword evidence="9" id="KW-1185">Reference proteome</keyword>